<dbReference type="STRING" id="75743.A0A401QGP0"/>
<dbReference type="OrthoDB" id="438641at2759"/>
<name>A0A401QGP0_SCYTO</name>
<evidence type="ECO:0000313" key="4">
    <source>
        <dbReference type="EMBL" id="GCB84513.1"/>
    </source>
</evidence>
<dbReference type="PANTHER" id="PTHR46402">
    <property type="entry name" value="SET AND MYND DOMAIN-CONTAINING PROTEIN 5"/>
    <property type="match status" value="1"/>
</dbReference>
<proteinExistence type="predicted"/>
<dbReference type="GO" id="GO:0042799">
    <property type="term" value="F:histone H4K20 methyltransferase activity"/>
    <property type="evidence" value="ECO:0007669"/>
    <property type="project" value="TreeGrafter"/>
</dbReference>
<organism evidence="4 5">
    <name type="scientific">Scyliorhinus torazame</name>
    <name type="common">Cloudy catshark</name>
    <name type="synonym">Catulus torazame</name>
    <dbReference type="NCBI Taxonomy" id="75743"/>
    <lineage>
        <taxon>Eukaryota</taxon>
        <taxon>Metazoa</taxon>
        <taxon>Chordata</taxon>
        <taxon>Craniata</taxon>
        <taxon>Vertebrata</taxon>
        <taxon>Chondrichthyes</taxon>
        <taxon>Elasmobranchii</taxon>
        <taxon>Galeomorphii</taxon>
        <taxon>Galeoidea</taxon>
        <taxon>Carcharhiniformes</taxon>
        <taxon>Scyliorhinidae</taxon>
        <taxon>Scyliorhinus</taxon>
    </lineage>
</organism>
<gene>
    <name evidence="4" type="ORF">scyTo_0025103</name>
</gene>
<keyword evidence="3" id="KW-0949">S-adenosyl-L-methionine</keyword>
<keyword evidence="1" id="KW-0489">Methyltransferase</keyword>
<dbReference type="EMBL" id="BFAA01071763">
    <property type="protein sequence ID" value="GCB84513.1"/>
    <property type="molecule type" value="Genomic_DNA"/>
</dbReference>
<evidence type="ECO:0000256" key="2">
    <source>
        <dbReference type="ARBA" id="ARBA00022679"/>
    </source>
</evidence>
<accession>A0A401QGP0</accession>
<dbReference type="GO" id="GO:0032259">
    <property type="term" value="P:methylation"/>
    <property type="evidence" value="ECO:0007669"/>
    <property type="project" value="UniProtKB-KW"/>
</dbReference>
<reference evidence="4 5" key="1">
    <citation type="journal article" date="2018" name="Nat. Ecol. Evol.">
        <title>Shark genomes provide insights into elasmobranch evolution and the origin of vertebrates.</title>
        <authorList>
            <person name="Hara Y"/>
            <person name="Yamaguchi K"/>
            <person name="Onimaru K"/>
            <person name="Kadota M"/>
            <person name="Koyanagi M"/>
            <person name="Keeley SD"/>
            <person name="Tatsumi K"/>
            <person name="Tanaka K"/>
            <person name="Motone F"/>
            <person name="Kageyama Y"/>
            <person name="Nozu R"/>
            <person name="Adachi N"/>
            <person name="Nishimura O"/>
            <person name="Nakagawa R"/>
            <person name="Tanegashima C"/>
            <person name="Kiyatake I"/>
            <person name="Matsumoto R"/>
            <person name="Murakumo K"/>
            <person name="Nishida K"/>
            <person name="Terakita A"/>
            <person name="Kuratani S"/>
            <person name="Sato K"/>
            <person name="Hyodo S Kuraku.S."/>
        </authorList>
    </citation>
    <scope>NUCLEOTIDE SEQUENCE [LARGE SCALE GENOMIC DNA]</scope>
</reference>
<dbReference type="AlphaFoldDB" id="A0A401QGP0"/>
<sequence>SLSQWVHGCDALQLPTQTREELDGFIDQLYKDIEKESGEFLNCEGSGLYTLQSCCK</sequence>
<dbReference type="PANTHER" id="PTHR46402:SF2">
    <property type="entry name" value="HISTONE-LYSINE N-TRIMETHYLTRANSFERASE SMYD5"/>
    <property type="match status" value="1"/>
</dbReference>
<dbReference type="Proteomes" id="UP000288216">
    <property type="component" value="Unassembled WGS sequence"/>
</dbReference>
<evidence type="ECO:0000256" key="1">
    <source>
        <dbReference type="ARBA" id="ARBA00022603"/>
    </source>
</evidence>
<comment type="caution">
    <text evidence="4">The sequence shown here is derived from an EMBL/GenBank/DDBJ whole genome shotgun (WGS) entry which is preliminary data.</text>
</comment>
<dbReference type="GO" id="GO:0045814">
    <property type="term" value="P:negative regulation of gene expression, epigenetic"/>
    <property type="evidence" value="ECO:0007669"/>
    <property type="project" value="TreeGrafter"/>
</dbReference>
<feature type="non-terminal residue" evidence="4">
    <location>
        <position position="1"/>
    </location>
</feature>
<evidence type="ECO:0000313" key="5">
    <source>
        <dbReference type="Proteomes" id="UP000288216"/>
    </source>
</evidence>
<evidence type="ECO:0000256" key="3">
    <source>
        <dbReference type="ARBA" id="ARBA00022691"/>
    </source>
</evidence>
<protein>
    <submittedName>
        <fullName evidence="4">Uncharacterized protein</fullName>
    </submittedName>
</protein>
<keyword evidence="2" id="KW-0808">Transferase</keyword>
<keyword evidence="5" id="KW-1185">Reference proteome</keyword>